<sequence>MADSRNVKWKELEAEAEKAEPADWLPAIARAFRLLQEINEREKRDEEELREEMEFAAWVAATSAESYARFNLPPMMLEEEAEVEAAIRHHRCDDDFSVLRPEGHEEIKRRISNDGILRHFD</sequence>
<dbReference type="AlphaFoldDB" id="A0A0E0HQE2"/>
<name>A0A0E0HQE2_ORYNI</name>
<dbReference type="HOGENOM" id="CLU_146328_1_0_1"/>
<organism evidence="1">
    <name type="scientific">Oryza nivara</name>
    <name type="common">Indian wild rice</name>
    <name type="synonym">Oryza sativa f. spontanea</name>
    <dbReference type="NCBI Taxonomy" id="4536"/>
    <lineage>
        <taxon>Eukaryota</taxon>
        <taxon>Viridiplantae</taxon>
        <taxon>Streptophyta</taxon>
        <taxon>Embryophyta</taxon>
        <taxon>Tracheophyta</taxon>
        <taxon>Spermatophyta</taxon>
        <taxon>Magnoliopsida</taxon>
        <taxon>Liliopsida</taxon>
        <taxon>Poales</taxon>
        <taxon>Poaceae</taxon>
        <taxon>BOP clade</taxon>
        <taxon>Oryzoideae</taxon>
        <taxon>Oryzeae</taxon>
        <taxon>Oryzinae</taxon>
        <taxon>Oryza</taxon>
    </lineage>
</organism>
<evidence type="ECO:0000313" key="2">
    <source>
        <dbReference type="Proteomes" id="UP000006591"/>
    </source>
</evidence>
<reference evidence="1" key="2">
    <citation type="submission" date="2018-04" db="EMBL/GenBank/DDBJ databases">
        <title>OnivRS2 (Oryza nivara Reference Sequence Version 2).</title>
        <authorList>
            <person name="Zhang J."/>
            <person name="Kudrna D."/>
            <person name="Lee S."/>
            <person name="Talag J."/>
            <person name="Rajasekar S."/>
            <person name="Welchert J."/>
            <person name="Hsing Y.-I."/>
            <person name="Wing R.A."/>
        </authorList>
    </citation>
    <scope>NUCLEOTIDE SEQUENCE [LARGE SCALE GENOMIC DNA]</scope>
    <source>
        <strain evidence="1">SL10</strain>
    </source>
</reference>
<evidence type="ECO:0000313" key="1">
    <source>
        <dbReference type="EnsemblPlants" id="ONIVA06G16410.1"/>
    </source>
</evidence>
<dbReference type="OMA" id="AIRHHRC"/>
<proteinExistence type="predicted"/>
<dbReference type="Gramene" id="ONIVA06G16410.1">
    <property type="protein sequence ID" value="ONIVA06G16410.1"/>
    <property type="gene ID" value="ONIVA06G16410"/>
</dbReference>
<reference evidence="1" key="1">
    <citation type="submission" date="2015-04" db="UniProtKB">
        <authorList>
            <consortium name="EnsemblPlants"/>
        </authorList>
    </citation>
    <scope>IDENTIFICATION</scope>
    <source>
        <strain evidence="1">SL10</strain>
    </source>
</reference>
<accession>A0A0E0HQE2</accession>
<protein>
    <submittedName>
        <fullName evidence="1">Uncharacterized protein</fullName>
    </submittedName>
</protein>
<keyword evidence="2" id="KW-1185">Reference proteome</keyword>
<dbReference type="EnsemblPlants" id="ONIVA06G16410.1">
    <property type="protein sequence ID" value="ONIVA06G16410.1"/>
    <property type="gene ID" value="ONIVA06G16410"/>
</dbReference>
<dbReference type="Proteomes" id="UP000006591">
    <property type="component" value="Chromosome 6"/>
</dbReference>